<dbReference type="EMBL" id="HBUF01046200">
    <property type="protein sequence ID" value="CAG6619747.1"/>
    <property type="molecule type" value="Transcribed_RNA"/>
</dbReference>
<name>A0A8D8MAT3_9HEMI</name>
<protein>
    <submittedName>
        <fullName evidence="1">Uncharacterized protein</fullName>
    </submittedName>
</protein>
<accession>A0A8D8MAT3</accession>
<dbReference type="EMBL" id="HBUF01046199">
    <property type="protein sequence ID" value="CAG6619744.1"/>
    <property type="molecule type" value="Transcribed_RNA"/>
</dbReference>
<dbReference type="EMBL" id="HBUF01046201">
    <property type="protein sequence ID" value="CAG6619750.1"/>
    <property type="molecule type" value="Transcribed_RNA"/>
</dbReference>
<reference evidence="1" key="1">
    <citation type="submission" date="2021-05" db="EMBL/GenBank/DDBJ databases">
        <authorList>
            <person name="Alioto T."/>
            <person name="Alioto T."/>
            <person name="Gomez Garrido J."/>
        </authorList>
    </citation>
    <scope>NUCLEOTIDE SEQUENCE</scope>
</reference>
<proteinExistence type="predicted"/>
<dbReference type="EMBL" id="HBUF01046198">
    <property type="protein sequence ID" value="CAG6619741.1"/>
    <property type="molecule type" value="Transcribed_RNA"/>
</dbReference>
<organism evidence="1">
    <name type="scientific">Cacopsylla melanoneura</name>
    <dbReference type="NCBI Taxonomy" id="428564"/>
    <lineage>
        <taxon>Eukaryota</taxon>
        <taxon>Metazoa</taxon>
        <taxon>Ecdysozoa</taxon>
        <taxon>Arthropoda</taxon>
        <taxon>Hexapoda</taxon>
        <taxon>Insecta</taxon>
        <taxon>Pterygota</taxon>
        <taxon>Neoptera</taxon>
        <taxon>Paraneoptera</taxon>
        <taxon>Hemiptera</taxon>
        <taxon>Sternorrhyncha</taxon>
        <taxon>Psylloidea</taxon>
        <taxon>Psyllidae</taxon>
        <taxon>Psyllinae</taxon>
        <taxon>Cacopsylla</taxon>
    </lineage>
</organism>
<evidence type="ECO:0000313" key="1">
    <source>
        <dbReference type="EMBL" id="CAG6619741.1"/>
    </source>
</evidence>
<dbReference type="AlphaFoldDB" id="A0A8D8MAT3"/>
<sequence length="127" mass="14794">MKKQMRKCTALPLPMTRNVRASLKVMKKCKSQRFRPILNRRRQRFREGKTPWTCFSPSQQMVPTTTVPAVTPMIIIYPSVPIEPQRSPRLKLQPNYPKVYTRILPTARINRPLPTATSRTSRTPHLV</sequence>